<protein>
    <submittedName>
        <fullName evidence="4">GNAT family N-acetyltransferase</fullName>
    </submittedName>
</protein>
<dbReference type="PANTHER" id="PTHR43877:SF5">
    <property type="entry name" value="BLL8307 PROTEIN"/>
    <property type="match status" value="1"/>
</dbReference>
<reference evidence="5 7" key="2">
    <citation type="submission" date="2023-10" db="EMBL/GenBank/DDBJ databases">
        <title>To unveil natural product biosynthetic capacity in Pseudoalteromonas.</title>
        <authorList>
            <person name="Wang J."/>
        </authorList>
    </citation>
    <scope>NUCLEOTIDE SEQUENCE [LARGE SCALE GENOMIC DNA]</scope>
    <source>
        <strain evidence="5 7">DSM 15914</strain>
    </source>
</reference>
<proteinExistence type="predicted"/>
<dbReference type="Gene3D" id="3.40.630.30">
    <property type="match status" value="1"/>
</dbReference>
<evidence type="ECO:0000313" key="6">
    <source>
        <dbReference type="Proteomes" id="UP000646877"/>
    </source>
</evidence>
<dbReference type="Proteomes" id="UP001304419">
    <property type="component" value="Chromosome 2"/>
</dbReference>
<evidence type="ECO:0000256" key="1">
    <source>
        <dbReference type="ARBA" id="ARBA00022679"/>
    </source>
</evidence>
<keyword evidence="7" id="KW-1185">Reference proteome</keyword>
<dbReference type="InterPro" id="IPR050832">
    <property type="entry name" value="Bact_Acetyltransf"/>
</dbReference>
<reference evidence="4" key="1">
    <citation type="submission" date="2019-10" db="EMBL/GenBank/DDBJ databases">
        <authorList>
            <person name="Paulsen S."/>
        </authorList>
    </citation>
    <scope>NUCLEOTIDE SEQUENCE</scope>
    <source>
        <strain evidence="4">LMG 19692</strain>
    </source>
</reference>
<sequence>MQIVALDASVPSLDTLIAEIDALMNSLYPAESNQLSVLQELCSPTAHFIGIVQHDEIIACGAIVEKHHDCLYGELKRLYVKPNHRGLGLSKAILSELIAFADNRQYPLIRLETGVKQPEALRLYAQFGFIERKEFGDHKSDPLSVYMELKLGK</sequence>
<evidence type="ECO:0000259" key="3">
    <source>
        <dbReference type="PROSITE" id="PS51186"/>
    </source>
</evidence>
<evidence type="ECO:0000313" key="5">
    <source>
        <dbReference type="EMBL" id="WOX30630.1"/>
    </source>
</evidence>
<dbReference type="EMBL" id="WEIA01000003">
    <property type="protein sequence ID" value="NLR21135.1"/>
    <property type="molecule type" value="Genomic_DNA"/>
</dbReference>
<dbReference type="GO" id="GO:0016747">
    <property type="term" value="F:acyltransferase activity, transferring groups other than amino-acyl groups"/>
    <property type="evidence" value="ECO:0007669"/>
    <property type="project" value="InterPro"/>
</dbReference>
<feature type="domain" description="N-acetyltransferase" evidence="3">
    <location>
        <begin position="1"/>
        <end position="152"/>
    </location>
</feature>
<evidence type="ECO:0000256" key="2">
    <source>
        <dbReference type="ARBA" id="ARBA00023315"/>
    </source>
</evidence>
<dbReference type="Pfam" id="PF00583">
    <property type="entry name" value="Acetyltransf_1"/>
    <property type="match status" value="1"/>
</dbReference>
<dbReference type="InterPro" id="IPR000182">
    <property type="entry name" value="GNAT_dom"/>
</dbReference>
<keyword evidence="1 4" id="KW-0808">Transferase</keyword>
<organism evidence="4 6">
    <name type="scientific">Pseudoalteromonas maricaloris</name>
    <dbReference type="NCBI Taxonomy" id="184924"/>
    <lineage>
        <taxon>Bacteria</taxon>
        <taxon>Pseudomonadati</taxon>
        <taxon>Pseudomonadota</taxon>
        <taxon>Gammaproteobacteria</taxon>
        <taxon>Alteromonadales</taxon>
        <taxon>Pseudoalteromonadaceae</taxon>
        <taxon>Pseudoalteromonas</taxon>
    </lineage>
</organism>
<dbReference type="CDD" id="cd04301">
    <property type="entry name" value="NAT_SF"/>
    <property type="match status" value="1"/>
</dbReference>
<accession>A0A8I2H903</accession>
<dbReference type="PANTHER" id="PTHR43877">
    <property type="entry name" value="AMINOALKYLPHOSPHONATE N-ACETYLTRANSFERASE-RELATED-RELATED"/>
    <property type="match status" value="1"/>
</dbReference>
<dbReference type="Proteomes" id="UP000646877">
    <property type="component" value="Unassembled WGS sequence"/>
</dbReference>
<dbReference type="RefSeq" id="WP_039496270.1">
    <property type="nucleotide sequence ID" value="NZ_CBCSDF010000017.1"/>
</dbReference>
<dbReference type="SUPFAM" id="SSF55729">
    <property type="entry name" value="Acyl-CoA N-acyltransferases (Nat)"/>
    <property type="match status" value="1"/>
</dbReference>
<dbReference type="EMBL" id="CP137579">
    <property type="protein sequence ID" value="WOX30630.1"/>
    <property type="molecule type" value="Genomic_DNA"/>
</dbReference>
<evidence type="ECO:0000313" key="7">
    <source>
        <dbReference type="Proteomes" id="UP001304419"/>
    </source>
</evidence>
<gene>
    <name evidence="4" type="ORF">F9Y85_07355</name>
    <name evidence="5" type="ORF">R5H13_22375</name>
</gene>
<evidence type="ECO:0000313" key="4">
    <source>
        <dbReference type="EMBL" id="NLR21135.1"/>
    </source>
</evidence>
<dbReference type="AlphaFoldDB" id="A0A8I2H903"/>
<dbReference type="InterPro" id="IPR016181">
    <property type="entry name" value="Acyl_CoA_acyltransferase"/>
</dbReference>
<keyword evidence="2" id="KW-0012">Acyltransferase</keyword>
<dbReference type="PROSITE" id="PS51186">
    <property type="entry name" value="GNAT"/>
    <property type="match status" value="1"/>
</dbReference>
<name>A0A8I2H903_9GAMM</name>